<sequence length="28" mass="3348">MRKIFDIDDRSRLPWRFFGASLSVLAHL</sequence>
<dbReference type="EMBL" id="QCYH01000003">
    <property type="protein sequence ID" value="PVA10819.1"/>
    <property type="molecule type" value="Genomic_DNA"/>
</dbReference>
<organism evidence="1 2">
    <name type="scientific">Pelagivirga sediminicola</name>
    <dbReference type="NCBI Taxonomy" id="2170575"/>
    <lineage>
        <taxon>Bacteria</taxon>
        <taxon>Pseudomonadati</taxon>
        <taxon>Pseudomonadota</taxon>
        <taxon>Alphaproteobacteria</taxon>
        <taxon>Rhodobacterales</taxon>
        <taxon>Paracoccaceae</taxon>
        <taxon>Pelagivirga</taxon>
    </lineage>
</organism>
<dbReference type="Proteomes" id="UP000244446">
    <property type="component" value="Unassembled WGS sequence"/>
</dbReference>
<accession>A0A2T7G8S2</accession>
<reference evidence="1 2" key="1">
    <citation type="submission" date="2018-04" db="EMBL/GenBank/DDBJ databases">
        <title>Pelagivirga bohaiensis gen. nov., sp. nov., a bacterium isolated from the Bohai Sea.</title>
        <authorList>
            <person name="Ji X."/>
        </authorList>
    </citation>
    <scope>NUCLEOTIDE SEQUENCE [LARGE SCALE GENOMIC DNA]</scope>
    <source>
        <strain evidence="1 2">BH-SD19</strain>
    </source>
</reference>
<proteinExistence type="predicted"/>
<name>A0A2T7G8S2_9RHOB</name>
<keyword evidence="2" id="KW-1185">Reference proteome</keyword>
<evidence type="ECO:0000313" key="2">
    <source>
        <dbReference type="Proteomes" id="UP000244446"/>
    </source>
</evidence>
<comment type="caution">
    <text evidence="1">The sequence shown here is derived from an EMBL/GenBank/DDBJ whole genome shotgun (WGS) entry which is preliminary data.</text>
</comment>
<gene>
    <name evidence="1" type="ORF">DC366_08115</name>
</gene>
<dbReference type="AlphaFoldDB" id="A0A2T7G8S2"/>
<evidence type="ECO:0000313" key="1">
    <source>
        <dbReference type="EMBL" id="PVA10819.1"/>
    </source>
</evidence>
<protein>
    <submittedName>
        <fullName evidence="1">Uncharacterized protein</fullName>
    </submittedName>
</protein>